<dbReference type="EMBL" id="JACMSC010000014">
    <property type="protein sequence ID" value="KAG6489883.1"/>
    <property type="molecule type" value="Genomic_DNA"/>
</dbReference>
<protein>
    <recommendedName>
        <fullName evidence="1">C2 domain-containing protein</fullName>
    </recommendedName>
</protein>
<comment type="caution">
    <text evidence="2">The sequence shown here is derived from an EMBL/GenBank/DDBJ whole genome shotgun (WGS) entry which is preliminary data.</text>
</comment>
<dbReference type="SUPFAM" id="SSF49562">
    <property type="entry name" value="C2 domain (Calcium/lipid-binding domain, CaLB)"/>
    <property type="match status" value="1"/>
</dbReference>
<dbReference type="Gene3D" id="2.60.40.150">
    <property type="entry name" value="C2 domain"/>
    <property type="match status" value="1"/>
</dbReference>
<dbReference type="SMART" id="SM00239">
    <property type="entry name" value="C2"/>
    <property type="match status" value="1"/>
</dbReference>
<proteinExistence type="predicted"/>
<dbReference type="GO" id="GO:0006952">
    <property type="term" value="P:defense response"/>
    <property type="evidence" value="ECO:0007669"/>
    <property type="project" value="InterPro"/>
</dbReference>
<dbReference type="PANTHER" id="PTHR32246">
    <property type="entry name" value="INGRESSION PROTEIN FIC1"/>
    <property type="match status" value="1"/>
</dbReference>
<name>A0A8J5FLG3_ZINOF</name>
<dbReference type="InterPro" id="IPR000008">
    <property type="entry name" value="C2_dom"/>
</dbReference>
<evidence type="ECO:0000313" key="3">
    <source>
        <dbReference type="Proteomes" id="UP000734854"/>
    </source>
</evidence>
<gene>
    <name evidence="2" type="ORF">ZIOFF_051164</name>
</gene>
<organism evidence="2 3">
    <name type="scientific">Zingiber officinale</name>
    <name type="common">Ginger</name>
    <name type="synonym">Amomum zingiber</name>
    <dbReference type="NCBI Taxonomy" id="94328"/>
    <lineage>
        <taxon>Eukaryota</taxon>
        <taxon>Viridiplantae</taxon>
        <taxon>Streptophyta</taxon>
        <taxon>Embryophyta</taxon>
        <taxon>Tracheophyta</taxon>
        <taxon>Spermatophyta</taxon>
        <taxon>Magnoliopsida</taxon>
        <taxon>Liliopsida</taxon>
        <taxon>Zingiberales</taxon>
        <taxon>Zingiberaceae</taxon>
        <taxon>Zingiber</taxon>
    </lineage>
</organism>
<dbReference type="InterPro" id="IPR035892">
    <property type="entry name" value="C2_domain_sf"/>
</dbReference>
<dbReference type="Proteomes" id="UP000734854">
    <property type="component" value="Unassembled WGS sequence"/>
</dbReference>
<dbReference type="Pfam" id="PF00168">
    <property type="entry name" value="C2"/>
    <property type="match status" value="1"/>
</dbReference>
<feature type="domain" description="C2" evidence="1">
    <location>
        <begin position="46"/>
        <end position="175"/>
    </location>
</feature>
<dbReference type="AlphaFoldDB" id="A0A8J5FLG3"/>
<keyword evidence="3" id="KW-1185">Reference proteome</keyword>
<evidence type="ECO:0000313" key="2">
    <source>
        <dbReference type="EMBL" id="KAG6489883.1"/>
    </source>
</evidence>
<dbReference type="InterPro" id="IPR044750">
    <property type="entry name" value="C2_SRC2/BAP"/>
</dbReference>
<dbReference type="CDD" id="cd04051">
    <property type="entry name" value="C2_SRC2_like"/>
    <property type="match status" value="1"/>
</dbReference>
<dbReference type="PROSITE" id="PS50004">
    <property type="entry name" value="C2"/>
    <property type="match status" value="1"/>
</dbReference>
<dbReference type="PANTHER" id="PTHR32246:SF69">
    <property type="entry name" value="CALCIUM-DEPENDENT LIPID-BINDING (CALB DOMAIN) FAMILY PROTEIN"/>
    <property type="match status" value="1"/>
</dbReference>
<evidence type="ECO:0000259" key="1">
    <source>
        <dbReference type="PROSITE" id="PS50004"/>
    </source>
</evidence>
<sequence length="287" mass="31495">MVIRQTLLGQEADGRRAEGTYRIRVSNPLNPRPLYFRTRLLGLWTTAEMPFLGILEDLLPPSMESIFLEISLISAQGMRPPPGRRRLQTYALIWVDPEIKLRTLVDRDGGPNPTWNDKFLFRVPRSCLADDSPSAVSIEFYASGGRYLPDSVIGSVRLLVGTLRLLSRRPGRAAFDAVGIRRPSGRIEGVLNVAAAVLGSVSVVAARALELRPAVGYRELMEVPPKNRRRRRGEGGPVLQELNQASAAEEGSPAATFCCGPCVLDFSRSARHPDGNATASKDQNLPL</sequence>
<accession>A0A8J5FLG3</accession>
<reference evidence="2 3" key="1">
    <citation type="submission" date="2020-08" db="EMBL/GenBank/DDBJ databases">
        <title>Plant Genome Project.</title>
        <authorList>
            <person name="Zhang R.-G."/>
        </authorList>
    </citation>
    <scope>NUCLEOTIDE SEQUENCE [LARGE SCALE GENOMIC DNA]</scope>
    <source>
        <tissue evidence="2">Rhizome</tissue>
    </source>
</reference>